<keyword evidence="4" id="KW-1185">Reference proteome</keyword>
<dbReference type="EMBL" id="REFV01000012">
    <property type="protein sequence ID" value="RMB57173.1"/>
    <property type="molecule type" value="Genomic_DNA"/>
</dbReference>
<evidence type="ECO:0000256" key="1">
    <source>
        <dbReference type="SAM" id="Coils"/>
    </source>
</evidence>
<evidence type="ECO:0000313" key="4">
    <source>
        <dbReference type="Proteomes" id="UP000281985"/>
    </source>
</evidence>
<dbReference type="PROSITE" id="PS50234">
    <property type="entry name" value="VWFA"/>
    <property type="match status" value="1"/>
</dbReference>
<dbReference type="Pfam" id="PF00092">
    <property type="entry name" value="VWA"/>
    <property type="match status" value="1"/>
</dbReference>
<sequence length="393" mass="44401">MNVRKHLLAALFLVVITSCKGNTVNEDKYAFAKAETQENITASNLKTAPYSIRVALLLDTSNSMDGLIEQAKSQLWELVNELSYAKCGNDTKPSLQIALYEYGNDRLNAREGYIKQVIPLSSDLDEISKQLFELTTNGGNEYCGQVIQTSLEQLNWGNRDNDLNLIFIAGNEPFTQGPIRYQDAAANACEKDVTINTIFCGNYNEGVNTNWKNGADLTKGSYIAINSDKQTVHIPSPYDDRILERNKALNNTYVAYGSLGTQKLQEQSTQDSNANNYGEANAVKRVVSKSSHFYKNESWDLVDAEENENFSYDKLDTSTLPKELQGKNKSEIVKYVATKRQERERIQEEIALLNKMRRDYVAKKQKKGENELQNALLNAIKKQARAKHYSWDN</sequence>
<gene>
    <name evidence="3" type="ORF">EAX61_12450</name>
</gene>
<dbReference type="SMART" id="SM00327">
    <property type="entry name" value="VWA"/>
    <property type="match status" value="1"/>
</dbReference>
<dbReference type="InterPro" id="IPR002035">
    <property type="entry name" value="VWF_A"/>
</dbReference>
<dbReference type="RefSeq" id="WP_121918029.1">
    <property type="nucleotide sequence ID" value="NZ_REFV01000012.1"/>
</dbReference>
<evidence type="ECO:0000313" key="3">
    <source>
        <dbReference type="EMBL" id="RMB57173.1"/>
    </source>
</evidence>
<dbReference type="AlphaFoldDB" id="A0A3M0G5V3"/>
<dbReference type="SUPFAM" id="SSF53300">
    <property type="entry name" value="vWA-like"/>
    <property type="match status" value="1"/>
</dbReference>
<dbReference type="InterPro" id="IPR036465">
    <property type="entry name" value="vWFA_dom_sf"/>
</dbReference>
<organism evidence="3 4">
    <name type="scientific">Dokdonia sinensis</name>
    <dbReference type="NCBI Taxonomy" id="2479847"/>
    <lineage>
        <taxon>Bacteria</taxon>
        <taxon>Pseudomonadati</taxon>
        <taxon>Bacteroidota</taxon>
        <taxon>Flavobacteriia</taxon>
        <taxon>Flavobacteriales</taxon>
        <taxon>Flavobacteriaceae</taxon>
        <taxon>Dokdonia</taxon>
    </lineage>
</organism>
<protein>
    <submittedName>
        <fullName evidence="3">VWA domain-containing protein</fullName>
    </submittedName>
</protein>
<dbReference type="Proteomes" id="UP000281985">
    <property type="component" value="Unassembled WGS sequence"/>
</dbReference>
<feature type="coiled-coil region" evidence="1">
    <location>
        <begin position="336"/>
        <end position="363"/>
    </location>
</feature>
<proteinExistence type="predicted"/>
<dbReference type="CDD" id="cd00198">
    <property type="entry name" value="vWFA"/>
    <property type="match status" value="1"/>
</dbReference>
<dbReference type="OrthoDB" id="5827268at2"/>
<evidence type="ECO:0000259" key="2">
    <source>
        <dbReference type="PROSITE" id="PS50234"/>
    </source>
</evidence>
<reference evidence="3 4" key="1">
    <citation type="submission" date="2018-10" db="EMBL/GenBank/DDBJ databases">
        <title>Dokdonia luteus sp. nov., isolated from sea water.</title>
        <authorList>
            <person name="Zhou L.Y."/>
            <person name="Du Z.J."/>
        </authorList>
    </citation>
    <scope>NUCLEOTIDE SEQUENCE [LARGE SCALE GENOMIC DNA]</scope>
    <source>
        <strain evidence="3 4">SH27</strain>
    </source>
</reference>
<accession>A0A3M0G5V3</accession>
<dbReference type="Gene3D" id="3.40.50.410">
    <property type="entry name" value="von Willebrand factor, type A domain"/>
    <property type="match status" value="1"/>
</dbReference>
<keyword evidence="1" id="KW-0175">Coiled coil</keyword>
<comment type="caution">
    <text evidence="3">The sequence shown here is derived from an EMBL/GenBank/DDBJ whole genome shotgun (WGS) entry which is preliminary data.</text>
</comment>
<feature type="domain" description="VWFA" evidence="2">
    <location>
        <begin position="53"/>
        <end position="242"/>
    </location>
</feature>
<dbReference type="PROSITE" id="PS51257">
    <property type="entry name" value="PROKAR_LIPOPROTEIN"/>
    <property type="match status" value="1"/>
</dbReference>
<name>A0A3M0G5V3_9FLAO</name>